<name>X1SXI4_9ZZZZ</name>
<protein>
    <submittedName>
        <fullName evidence="1">Uncharacterized protein</fullName>
    </submittedName>
</protein>
<feature type="non-terminal residue" evidence="1">
    <location>
        <position position="146"/>
    </location>
</feature>
<proteinExistence type="predicted"/>
<dbReference type="EMBL" id="BARW01009720">
    <property type="protein sequence ID" value="GAI83861.1"/>
    <property type="molecule type" value="Genomic_DNA"/>
</dbReference>
<dbReference type="AlphaFoldDB" id="X1SXI4"/>
<evidence type="ECO:0000313" key="1">
    <source>
        <dbReference type="EMBL" id="GAI83861.1"/>
    </source>
</evidence>
<sequence>MTVLGWVGLFLYPKSASVSITTNTASFELYDSDACTIPVNMIDFGTLMEKSYSGETTLTTASMWIKLDDTSVETTTGWECDDLPPGMTLTGEYRRADGGTWTNWSTKVGERRELTSTTPWEVRWTLDVGSADLGDHVFNINLVSGT</sequence>
<comment type="caution">
    <text evidence="1">The sequence shown here is derived from an EMBL/GenBank/DDBJ whole genome shotgun (WGS) entry which is preliminary data.</text>
</comment>
<accession>X1SXI4</accession>
<organism evidence="1">
    <name type="scientific">marine sediment metagenome</name>
    <dbReference type="NCBI Taxonomy" id="412755"/>
    <lineage>
        <taxon>unclassified sequences</taxon>
        <taxon>metagenomes</taxon>
        <taxon>ecological metagenomes</taxon>
    </lineage>
</organism>
<gene>
    <name evidence="1" type="ORF">S12H4_19433</name>
</gene>
<reference evidence="1" key="1">
    <citation type="journal article" date="2014" name="Front. Microbiol.">
        <title>High frequency of phylogenetically diverse reductive dehalogenase-homologous genes in deep subseafloor sedimentary metagenomes.</title>
        <authorList>
            <person name="Kawai M."/>
            <person name="Futagami T."/>
            <person name="Toyoda A."/>
            <person name="Takaki Y."/>
            <person name="Nishi S."/>
            <person name="Hori S."/>
            <person name="Arai W."/>
            <person name="Tsubouchi T."/>
            <person name="Morono Y."/>
            <person name="Uchiyama I."/>
            <person name="Ito T."/>
            <person name="Fujiyama A."/>
            <person name="Inagaki F."/>
            <person name="Takami H."/>
        </authorList>
    </citation>
    <scope>NUCLEOTIDE SEQUENCE</scope>
    <source>
        <strain evidence="1">Expedition CK06-06</strain>
    </source>
</reference>